<sequence length="79" mass="8862">MSSFPEEFWLSFCAMCLGSALLLPLSHALVLTGLLGVMRPSKPNFLYKGNLRLEIETLIEKMSPSLSDQTNRLVRNTFS</sequence>
<dbReference type="EMBL" id="JBBNAF010000006">
    <property type="protein sequence ID" value="KAK9134508.1"/>
    <property type="molecule type" value="Genomic_DNA"/>
</dbReference>
<protein>
    <submittedName>
        <fullName evidence="1">Uncharacterized protein</fullName>
    </submittedName>
</protein>
<dbReference type="Proteomes" id="UP001420932">
    <property type="component" value="Unassembled WGS sequence"/>
</dbReference>
<reference evidence="1 2" key="1">
    <citation type="submission" date="2024-01" db="EMBL/GenBank/DDBJ databases">
        <title>Genome assemblies of Stephania.</title>
        <authorList>
            <person name="Yang L."/>
        </authorList>
    </citation>
    <scope>NUCLEOTIDE SEQUENCE [LARGE SCALE GENOMIC DNA]</scope>
    <source>
        <strain evidence="1">YNDBR</strain>
        <tissue evidence="1">Leaf</tissue>
    </source>
</reference>
<evidence type="ECO:0000313" key="2">
    <source>
        <dbReference type="Proteomes" id="UP001420932"/>
    </source>
</evidence>
<accession>A0AAP0JJW8</accession>
<name>A0AAP0JJW8_9MAGN</name>
<dbReference type="AlphaFoldDB" id="A0AAP0JJW8"/>
<gene>
    <name evidence="1" type="ORF">Syun_013838</name>
</gene>
<evidence type="ECO:0000313" key="1">
    <source>
        <dbReference type="EMBL" id="KAK9134508.1"/>
    </source>
</evidence>
<keyword evidence="2" id="KW-1185">Reference proteome</keyword>
<proteinExistence type="predicted"/>
<comment type="caution">
    <text evidence="1">The sequence shown here is derived from an EMBL/GenBank/DDBJ whole genome shotgun (WGS) entry which is preliminary data.</text>
</comment>
<organism evidence="1 2">
    <name type="scientific">Stephania yunnanensis</name>
    <dbReference type="NCBI Taxonomy" id="152371"/>
    <lineage>
        <taxon>Eukaryota</taxon>
        <taxon>Viridiplantae</taxon>
        <taxon>Streptophyta</taxon>
        <taxon>Embryophyta</taxon>
        <taxon>Tracheophyta</taxon>
        <taxon>Spermatophyta</taxon>
        <taxon>Magnoliopsida</taxon>
        <taxon>Ranunculales</taxon>
        <taxon>Menispermaceae</taxon>
        <taxon>Menispermoideae</taxon>
        <taxon>Cissampelideae</taxon>
        <taxon>Stephania</taxon>
    </lineage>
</organism>